<evidence type="ECO:0000313" key="3">
    <source>
        <dbReference type="EMBL" id="KKB58404.1"/>
    </source>
</evidence>
<evidence type="ECO:0000256" key="1">
    <source>
        <dbReference type="SAM" id="SignalP"/>
    </source>
</evidence>
<dbReference type="AlphaFoldDB" id="A0A0F5JL12"/>
<name>A0A0F5JL12_9BACT</name>
<comment type="caution">
    <text evidence="3">The sequence shown here is derived from an EMBL/GenBank/DDBJ whole genome shotgun (WGS) entry which is preliminary data.</text>
</comment>
<accession>A0A0F5JL12</accession>
<keyword evidence="1" id="KW-0732">Signal</keyword>
<dbReference type="InterPro" id="IPR045963">
    <property type="entry name" value="DUF6383"/>
</dbReference>
<protein>
    <recommendedName>
        <fullName evidence="2">DUF6383 domain-containing protein</fullName>
    </recommendedName>
</protein>
<reference evidence="3 4" key="1">
    <citation type="submission" date="2013-04" db="EMBL/GenBank/DDBJ databases">
        <title>The Genome Sequence of Parabacteroides gordonii DSM 23371.</title>
        <authorList>
            <consortium name="The Broad Institute Genomics Platform"/>
            <person name="Earl A."/>
            <person name="Ward D."/>
            <person name="Feldgarden M."/>
            <person name="Gevers D."/>
            <person name="Martens E."/>
            <person name="Sakamoto M."/>
            <person name="Benno Y."/>
            <person name="Suzuki N."/>
            <person name="Matsunaga N."/>
            <person name="Koshihara K."/>
            <person name="Seki M."/>
            <person name="Komiya H."/>
            <person name="Walker B."/>
            <person name="Young S."/>
            <person name="Zeng Q."/>
            <person name="Gargeya S."/>
            <person name="Fitzgerald M."/>
            <person name="Haas B."/>
            <person name="Abouelleil A."/>
            <person name="Allen A.W."/>
            <person name="Alvarado L."/>
            <person name="Arachchi H.M."/>
            <person name="Berlin A.M."/>
            <person name="Chapman S.B."/>
            <person name="Gainer-Dewar J."/>
            <person name="Goldberg J."/>
            <person name="Griggs A."/>
            <person name="Gujja S."/>
            <person name="Hansen M."/>
            <person name="Howarth C."/>
            <person name="Imamovic A."/>
            <person name="Ireland A."/>
            <person name="Larimer J."/>
            <person name="McCowan C."/>
            <person name="Murphy C."/>
            <person name="Pearson M."/>
            <person name="Poon T.W."/>
            <person name="Priest M."/>
            <person name="Roberts A."/>
            <person name="Saif S."/>
            <person name="Shea T."/>
            <person name="Sisk P."/>
            <person name="Sykes S."/>
            <person name="Wortman J."/>
            <person name="Nusbaum C."/>
            <person name="Birren B."/>
        </authorList>
    </citation>
    <scope>NUCLEOTIDE SEQUENCE [LARGE SCALE GENOMIC DNA]</scope>
    <source>
        <strain evidence="3 4">MS-1</strain>
    </source>
</reference>
<organism evidence="3 4">
    <name type="scientific">Parabacteroides gordonii MS-1 = DSM 23371</name>
    <dbReference type="NCBI Taxonomy" id="1203610"/>
    <lineage>
        <taxon>Bacteria</taxon>
        <taxon>Pseudomonadati</taxon>
        <taxon>Bacteroidota</taxon>
        <taxon>Bacteroidia</taxon>
        <taxon>Bacteroidales</taxon>
        <taxon>Tannerellaceae</taxon>
        <taxon>Parabacteroides</taxon>
    </lineage>
</organism>
<dbReference type="RefSeq" id="WP_028727263.1">
    <property type="nucleotide sequence ID" value="NZ_AUAE01000012.1"/>
</dbReference>
<dbReference type="HOGENOM" id="CLU_003316_0_0_10"/>
<proteinExistence type="predicted"/>
<dbReference type="Proteomes" id="UP000033035">
    <property type="component" value="Unassembled WGS sequence"/>
</dbReference>
<keyword evidence="4" id="KW-1185">Reference proteome</keyword>
<gene>
    <name evidence="3" type="ORF">HMPREF1536_01280</name>
</gene>
<feature type="chain" id="PRO_5002490229" description="DUF6383 domain-containing protein" evidence="1">
    <location>
        <begin position="27"/>
        <end position="1125"/>
    </location>
</feature>
<dbReference type="EMBL" id="AQHW01000009">
    <property type="protein sequence ID" value="KKB58404.1"/>
    <property type="molecule type" value="Genomic_DNA"/>
</dbReference>
<dbReference type="Pfam" id="PF19910">
    <property type="entry name" value="DUF6383"/>
    <property type="match status" value="1"/>
</dbReference>
<evidence type="ECO:0000313" key="4">
    <source>
        <dbReference type="Proteomes" id="UP000033035"/>
    </source>
</evidence>
<feature type="domain" description="DUF6383" evidence="2">
    <location>
        <begin position="1051"/>
        <end position="1124"/>
    </location>
</feature>
<dbReference type="PATRIC" id="fig|1203610.3.peg.1309"/>
<evidence type="ECO:0000259" key="2">
    <source>
        <dbReference type="Pfam" id="PF19910"/>
    </source>
</evidence>
<sequence>MNKKFSTLVAGALLAGALITPTDLFAKLVYVTGDYSAAAEASPSATDFYIVTSDGYVISVGAGATGLVRTSLADATPANKVTLTGSGTYGIASGANKLAFASTNDAFVAFGTSSAIEAFTIASSGEEVSIKNASAGSVNYASNVFSVQADVNGKIAGAKLVAVNTLKVYRPLDVATDLSSSFYVLMDPASGNVLTGAADGTATSETYTAEQDMFWSLDIIDNGDNTGTAKLKNKATGKYLIPSAGAAFITIDVNRTDKNSPWKVDDFEDVDLSAAVTGINAVSLGAVRAAGQSLTGEQLTSITGAGFEASIKKFVDGDKKDKALANNPFDGLLKTVTFNDGTAGKVLATVKAENGTPFMLQNEDGNIIVIDLNDKYAAGTETKYAVKAIAPKVLANALNDAKAEISGRYAYNFTINASDDFVPGVNQPVASISAATKGNAASYKLGSVDLKGVPTLSAEASTDAFLNAITIKIGKFNTIDVKKLLTSTPSFFTVTNKNTKAAYSDNYKTVLGLDETPAAEYVKASEALVGYPETQWAITYTGGNLILTNRERPSITKSYPVAQLYTTSKANVFAVLDGSAKNDTIEFKATTSYTEADGYLRLNADDLRDQKYYLGAASSVFDNVAYFVENHNDNHQIGLDTKKDKATEWNVATYMYEGLNNLGDRVEYRPDTIQVKSILGYYDGDDYKETKDADDEGTVILKMLAYSFQNAANKEYMNYEAAPSNRYATGEFGVKQGNLDPADANIFAVKVVGEDLYNLIPLKDETAVNTNTADAIDWENVSVEKMYSGDGATKGILNNTDMYNQTENDLFTIVKKDAPEYRKVAMADTIKIYRESSVNEAQVLFEKGEFLSIANAVQFPTINPALYVDTAYVNRGNNNRWEYLLAVEAKHWDSEIKCEIEDHPVHKADTTTGRFLVNLMDSANVYAETHLHDNKFINEEDGEQWAKLGFVEGYHTHDTLYLKRPNGTYNVLPMDRSDYSHSIAKFAFRYVDQEAGSYVIETGRKAYNENGDYAEEVGTGYLKWLNGLVVVVSDIEQAEVFNMNEDETRTPTANEGVTASEVSVIAKDGAVIISGAQGKKVTISNVLGQTVANTVISSDKAEIAAPAGVVVVAVEGEAAVKAIVK</sequence>
<feature type="signal peptide" evidence="1">
    <location>
        <begin position="1"/>
        <end position="26"/>
    </location>
</feature>